<feature type="compositionally biased region" description="Basic and acidic residues" evidence="1">
    <location>
        <begin position="176"/>
        <end position="197"/>
    </location>
</feature>
<gene>
    <name evidence="3" type="ORF">CesoFtcFv8_001520</name>
</gene>
<feature type="compositionally biased region" description="Basic and acidic residues" evidence="1">
    <location>
        <begin position="234"/>
        <end position="260"/>
    </location>
</feature>
<feature type="compositionally biased region" description="Gly residues" evidence="1">
    <location>
        <begin position="268"/>
        <end position="279"/>
    </location>
</feature>
<evidence type="ECO:0000256" key="1">
    <source>
        <dbReference type="SAM" id="MobiDB-lite"/>
    </source>
</evidence>
<name>A0AAN8D3S3_9TELE</name>
<proteinExistence type="predicted"/>
<dbReference type="AlphaFoldDB" id="A0AAN8D3S3"/>
<sequence length="279" mass="30478">MESLRRTIQPNKDNCRRADNMLRLWIIEAKDLPPKKKYFCELCLDDVLYARTTSKPRTESLFWGEHFDFSGLPALHSITVHVYREHDKKKKKKNNYVGLVNIPVSGVTGRQFVERWYPRQHPHPRQQGQGGGGAVHPDQVPLPERQHPPHGAVQGVRGVHHQQLLHAVLRAGAGDQRQEQGGDEQRAGAHPAEHREGQGGQPIRGGEGVGSQSGEGRGVGSQSGEGRGVGSQSGERRGVGSQSGERRGVGSQSGERRGESKGQQPIRGGEGGQQPIRGG</sequence>
<protein>
    <recommendedName>
        <fullName evidence="2">C2 domain-containing protein</fullName>
    </recommendedName>
</protein>
<dbReference type="Pfam" id="PF00168">
    <property type="entry name" value="C2"/>
    <property type="match status" value="1"/>
</dbReference>
<dbReference type="InterPro" id="IPR039360">
    <property type="entry name" value="Ras_GTPase"/>
</dbReference>
<dbReference type="CDD" id="cd04013">
    <property type="entry name" value="C2_SynGAP_like"/>
    <property type="match status" value="1"/>
</dbReference>
<dbReference type="PANTHER" id="PTHR10194">
    <property type="entry name" value="RAS GTPASE-ACTIVATING PROTEINS"/>
    <property type="match status" value="1"/>
</dbReference>
<dbReference type="FunFam" id="2.60.40.150:FF:000010">
    <property type="entry name" value="Ras GTPase-activating protein nGAP isoform 2"/>
    <property type="match status" value="1"/>
</dbReference>
<keyword evidence="4" id="KW-1185">Reference proteome</keyword>
<dbReference type="PROSITE" id="PS50004">
    <property type="entry name" value="C2"/>
    <property type="match status" value="1"/>
</dbReference>
<feature type="region of interest" description="Disordered" evidence="1">
    <location>
        <begin position="173"/>
        <end position="279"/>
    </location>
</feature>
<dbReference type="Gene3D" id="2.60.40.150">
    <property type="entry name" value="C2 domain"/>
    <property type="match status" value="1"/>
</dbReference>
<dbReference type="PANTHER" id="PTHR10194:SF52">
    <property type="entry name" value="RAS GTPASE-ACTIVATING PROTEIN NGAP"/>
    <property type="match status" value="1"/>
</dbReference>
<organism evidence="3 4">
    <name type="scientific">Champsocephalus esox</name>
    <name type="common">pike icefish</name>
    <dbReference type="NCBI Taxonomy" id="159716"/>
    <lineage>
        <taxon>Eukaryota</taxon>
        <taxon>Metazoa</taxon>
        <taxon>Chordata</taxon>
        <taxon>Craniata</taxon>
        <taxon>Vertebrata</taxon>
        <taxon>Euteleostomi</taxon>
        <taxon>Actinopterygii</taxon>
        <taxon>Neopterygii</taxon>
        <taxon>Teleostei</taxon>
        <taxon>Neoteleostei</taxon>
        <taxon>Acanthomorphata</taxon>
        <taxon>Eupercaria</taxon>
        <taxon>Perciformes</taxon>
        <taxon>Notothenioidei</taxon>
        <taxon>Channichthyidae</taxon>
        <taxon>Champsocephalus</taxon>
    </lineage>
</organism>
<dbReference type="SMART" id="SM00239">
    <property type="entry name" value="C2"/>
    <property type="match status" value="1"/>
</dbReference>
<feature type="domain" description="C2" evidence="2">
    <location>
        <begin position="1"/>
        <end position="117"/>
    </location>
</feature>
<feature type="compositionally biased region" description="Gly residues" evidence="1">
    <location>
        <begin position="198"/>
        <end position="231"/>
    </location>
</feature>
<dbReference type="EMBL" id="JAULUE010002046">
    <property type="protein sequence ID" value="KAK5915976.1"/>
    <property type="molecule type" value="Genomic_DNA"/>
</dbReference>
<evidence type="ECO:0000259" key="2">
    <source>
        <dbReference type="PROSITE" id="PS50004"/>
    </source>
</evidence>
<evidence type="ECO:0000313" key="4">
    <source>
        <dbReference type="Proteomes" id="UP001335648"/>
    </source>
</evidence>
<dbReference type="InterPro" id="IPR035892">
    <property type="entry name" value="C2_domain_sf"/>
</dbReference>
<dbReference type="Proteomes" id="UP001335648">
    <property type="component" value="Unassembled WGS sequence"/>
</dbReference>
<comment type="caution">
    <text evidence="3">The sequence shown here is derived from an EMBL/GenBank/DDBJ whole genome shotgun (WGS) entry which is preliminary data.</text>
</comment>
<reference evidence="3 4" key="1">
    <citation type="journal article" date="2023" name="Mol. Biol. Evol.">
        <title>Genomics of Secondarily Temperate Adaptation in the Only Non-Antarctic Icefish.</title>
        <authorList>
            <person name="Rivera-Colon A.G."/>
            <person name="Rayamajhi N."/>
            <person name="Minhas B.F."/>
            <person name="Madrigal G."/>
            <person name="Bilyk K.T."/>
            <person name="Yoon V."/>
            <person name="Hune M."/>
            <person name="Gregory S."/>
            <person name="Cheng C.H.C."/>
            <person name="Catchen J.M."/>
        </authorList>
    </citation>
    <scope>NUCLEOTIDE SEQUENCE [LARGE SCALE GENOMIC DNA]</scope>
    <source>
        <strain evidence="3">JC2023a</strain>
    </source>
</reference>
<evidence type="ECO:0000313" key="3">
    <source>
        <dbReference type="EMBL" id="KAK5915976.1"/>
    </source>
</evidence>
<feature type="region of interest" description="Disordered" evidence="1">
    <location>
        <begin position="120"/>
        <end position="153"/>
    </location>
</feature>
<dbReference type="SUPFAM" id="SSF49562">
    <property type="entry name" value="C2 domain (Calcium/lipid-binding domain, CaLB)"/>
    <property type="match status" value="1"/>
</dbReference>
<dbReference type="InterPro" id="IPR000008">
    <property type="entry name" value="C2_dom"/>
</dbReference>
<accession>A0AAN8D3S3</accession>